<accession>A0A8H2PWQ2</accession>
<evidence type="ECO:0000256" key="2">
    <source>
        <dbReference type="ARBA" id="ARBA00022801"/>
    </source>
</evidence>
<keyword evidence="5" id="KW-0645">Protease</keyword>
<evidence type="ECO:0000256" key="3">
    <source>
        <dbReference type="SAM" id="MobiDB-lite"/>
    </source>
</evidence>
<dbReference type="Gene3D" id="3.40.710.10">
    <property type="entry name" value="DD-peptidase/beta-lactamase superfamily"/>
    <property type="match status" value="2"/>
</dbReference>
<keyword evidence="6" id="KW-1185">Reference proteome</keyword>
<dbReference type="GO" id="GO:0004185">
    <property type="term" value="F:serine-type carboxypeptidase activity"/>
    <property type="evidence" value="ECO:0007669"/>
    <property type="project" value="InterPro"/>
</dbReference>
<sequence length="483" mass="48618">MRASGYYDRVSESANSEPKAPGGIGAFIANHPTAIAAVVAALVFVLLAVGAVFAGIAVGSNSSSAENGAEEVTVDSRSQPDANPAAAAIRTCSVQGLASVAAFPSLVGVVTDAATGDVLWGRSEATAASPAHIVTALTGAAALQALGPDTRISTKVIDGSTPGTIVLVGGGDPTLATTNASFYRDAPQLSDLASQAMTRYEELHPGEPITQIVLDSTLWNTSDAWDPNWPERERTGGYHSYVTALMINGDRADPTAAISPRGTNPVKSAGEAFAQAAGLPAVSFTTGAAVGTTVLAEVKSQPVSILVEQMLLSGDDSLAESLARLVSLKLGLNGSAASLTQAIPSALADAGLTDAGTITTTDGSGLSPQNQAPPKIIADFMSQGATGSGAIAATFAMLPVAGESGDLYNRFEGDAAAASGQAKAKSGWTNQEHSLGGVVSAADGTQLAFAFYSIGEGISQDARTALDNLAAGVYECGNNLSNY</sequence>
<keyword evidence="4" id="KW-0472">Membrane</keyword>
<gene>
    <name evidence="5" type="ORF">FB472_0935</name>
</gene>
<keyword evidence="5" id="KW-0121">Carboxypeptidase</keyword>
<protein>
    <submittedName>
        <fullName evidence="5">D-alanyl-D-alanine carboxypeptidase/D-alanyl-D-alanine-endopeptidase (Penicillin-binding protein 4)</fullName>
    </submittedName>
</protein>
<dbReference type="PANTHER" id="PTHR30023">
    <property type="entry name" value="D-ALANYL-D-ALANINE CARBOXYPEPTIDASE"/>
    <property type="match status" value="1"/>
</dbReference>
<keyword evidence="4" id="KW-1133">Transmembrane helix</keyword>
<feature type="transmembrane region" description="Helical" evidence="4">
    <location>
        <begin position="34"/>
        <end position="58"/>
    </location>
</feature>
<dbReference type="InterPro" id="IPR000667">
    <property type="entry name" value="Peptidase_S13"/>
</dbReference>
<dbReference type="GO" id="GO:0000270">
    <property type="term" value="P:peptidoglycan metabolic process"/>
    <property type="evidence" value="ECO:0007669"/>
    <property type="project" value="TreeGrafter"/>
</dbReference>
<dbReference type="EMBL" id="VFRA01000001">
    <property type="protein sequence ID" value="TQO19390.1"/>
    <property type="molecule type" value="Genomic_DNA"/>
</dbReference>
<dbReference type="Proteomes" id="UP000316560">
    <property type="component" value="Unassembled WGS sequence"/>
</dbReference>
<keyword evidence="2" id="KW-0378">Hydrolase</keyword>
<dbReference type="AlphaFoldDB" id="A0A8H2PWQ2"/>
<dbReference type="GO" id="GO:0006508">
    <property type="term" value="P:proteolysis"/>
    <property type="evidence" value="ECO:0007669"/>
    <property type="project" value="InterPro"/>
</dbReference>
<dbReference type="PANTHER" id="PTHR30023:SF0">
    <property type="entry name" value="PENICILLIN-SENSITIVE CARBOXYPEPTIDASE A"/>
    <property type="match status" value="1"/>
</dbReference>
<dbReference type="Pfam" id="PF02113">
    <property type="entry name" value="Peptidase_S13"/>
    <property type="match status" value="2"/>
</dbReference>
<comment type="similarity">
    <text evidence="1">Belongs to the peptidase S13 family.</text>
</comment>
<evidence type="ECO:0000256" key="1">
    <source>
        <dbReference type="ARBA" id="ARBA00006096"/>
    </source>
</evidence>
<organism evidence="5 6">
    <name type="scientific">Rhodoglobus vestalii</name>
    <dbReference type="NCBI Taxonomy" id="193384"/>
    <lineage>
        <taxon>Bacteria</taxon>
        <taxon>Bacillati</taxon>
        <taxon>Actinomycetota</taxon>
        <taxon>Actinomycetes</taxon>
        <taxon>Micrococcales</taxon>
        <taxon>Microbacteriaceae</taxon>
        <taxon>Rhodoglobus</taxon>
    </lineage>
</organism>
<evidence type="ECO:0000313" key="5">
    <source>
        <dbReference type="EMBL" id="TQO19390.1"/>
    </source>
</evidence>
<comment type="caution">
    <text evidence="5">The sequence shown here is derived from an EMBL/GenBank/DDBJ whole genome shotgun (WGS) entry which is preliminary data.</text>
</comment>
<evidence type="ECO:0000313" key="6">
    <source>
        <dbReference type="Proteomes" id="UP000316560"/>
    </source>
</evidence>
<proteinExistence type="inferred from homology"/>
<dbReference type="InterPro" id="IPR012338">
    <property type="entry name" value="Beta-lactam/transpept-like"/>
</dbReference>
<dbReference type="SUPFAM" id="SSF56601">
    <property type="entry name" value="beta-lactamase/transpeptidase-like"/>
    <property type="match status" value="1"/>
</dbReference>
<name>A0A8H2PWQ2_9MICO</name>
<evidence type="ECO:0000256" key="4">
    <source>
        <dbReference type="SAM" id="Phobius"/>
    </source>
</evidence>
<dbReference type="PRINTS" id="PR00922">
    <property type="entry name" value="DADACBPTASE3"/>
</dbReference>
<feature type="region of interest" description="Disordered" evidence="3">
    <location>
        <begin position="61"/>
        <end position="80"/>
    </location>
</feature>
<keyword evidence="4" id="KW-0812">Transmembrane</keyword>
<reference evidence="5 6" key="1">
    <citation type="submission" date="2019-06" db="EMBL/GenBank/DDBJ databases">
        <title>Sequencing the genomes of 1000 actinobacteria strains.</title>
        <authorList>
            <person name="Klenk H.-P."/>
        </authorList>
    </citation>
    <scope>NUCLEOTIDE SEQUENCE [LARGE SCALE GENOMIC DNA]</scope>
    <source>
        <strain evidence="5 6">DSM 21947</strain>
    </source>
</reference>